<evidence type="ECO:0000259" key="2">
    <source>
        <dbReference type="Pfam" id="PF13449"/>
    </source>
</evidence>
<dbReference type="PROSITE" id="PS51318">
    <property type="entry name" value="TAT"/>
    <property type="match status" value="1"/>
</dbReference>
<accession>A0A410UZD5</accession>
<dbReference type="AlphaFoldDB" id="A0A410UZD5"/>
<dbReference type="PIRSF" id="PIRSF031900">
    <property type="entry name" value="UCP031900"/>
    <property type="match status" value="1"/>
</dbReference>
<organism evidence="3 6">
    <name type="scientific">Bradyrhizobium guangdongense</name>
    <dbReference type="NCBI Taxonomy" id="1325090"/>
    <lineage>
        <taxon>Bacteria</taxon>
        <taxon>Pseudomonadati</taxon>
        <taxon>Pseudomonadota</taxon>
        <taxon>Alphaproteobacteria</taxon>
        <taxon>Hyphomicrobiales</taxon>
        <taxon>Nitrobacteraceae</taxon>
        <taxon>Bradyrhizobium</taxon>
    </lineage>
</organism>
<feature type="signal peptide" evidence="1">
    <location>
        <begin position="1"/>
        <end position="31"/>
    </location>
</feature>
<dbReference type="InterPro" id="IPR027372">
    <property type="entry name" value="Phytase-like_dom"/>
</dbReference>
<feature type="chain" id="PRO_5044600991" evidence="1">
    <location>
        <begin position="32"/>
        <end position="356"/>
    </location>
</feature>
<feature type="domain" description="Phytase-like" evidence="2">
    <location>
        <begin position="85"/>
        <end position="341"/>
    </location>
</feature>
<dbReference type="Proteomes" id="UP000593880">
    <property type="component" value="Chromosome"/>
</dbReference>
<dbReference type="OrthoDB" id="9798693at2"/>
<dbReference type="InterPro" id="IPR006311">
    <property type="entry name" value="TAT_signal"/>
</dbReference>
<proteinExistence type="predicted"/>
<gene>
    <name evidence="3" type="ORF">GCM10010987_46980</name>
    <name evidence="4" type="ORF">XH86_03065</name>
</gene>
<dbReference type="Proteomes" id="UP000625079">
    <property type="component" value="Unassembled WGS sequence"/>
</dbReference>
<dbReference type="InterPro" id="IPR014567">
    <property type="entry name" value="UCP031900"/>
</dbReference>
<dbReference type="EMBL" id="BMHC01000011">
    <property type="protein sequence ID" value="GGI27956.1"/>
    <property type="molecule type" value="Genomic_DNA"/>
</dbReference>
<evidence type="ECO:0000313" key="6">
    <source>
        <dbReference type="Proteomes" id="UP000625079"/>
    </source>
</evidence>
<sequence length="356" mass="38793">MSTHQSRRFFLRHAAAGFSTLALSRSALAQAAPKPAQAEHTVTAPVGIEVNARPIPNFEPRDRARVRFGALQYRSGLVLTSPHRGFGGLSGFRFLDDKGERFLALSDQGTWFTGTIRYANGKMVGLDDVEAAPMLNSEGRPITEKRLWYDTESLARDGSLVYVGLERVNQIMRFDFARGGTGARGEVVPTPSAIRKLPYNKGLEALVFVPRDMKSQPLAGTLIALSEGGFDADGNLIGFLVGGASPGQFSVRRTDKQFISDAVLLPSGELLILERKFSWFTGINIRIRSIPLKSIAPGAVVDGPVLFEADLGHEVDNMEGIDAHVTAEGETVLTMVSDDNFSMLQRTLLLQFTLVD</sequence>
<evidence type="ECO:0000313" key="4">
    <source>
        <dbReference type="EMBL" id="QOZ57841.1"/>
    </source>
</evidence>
<evidence type="ECO:0000313" key="5">
    <source>
        <dbReference type="Proteomes" id="UP000593880"/>
    </source>
</evidence>
<evidence type="ECO:0000256" key="1">
    <source>
        <dbReference type="SAM" id="SignalP"/>
    </source>
</evidence>
<protein>
    <submittedName>
        <fullName evidence="4">Twin-arginine translocation pathway signal</fullName>
    </submittedName>
</protein>
<reference evidence="4 5" key="2">
    <citation type="submission" date="2018-06" db="EMBL/GenBank/DDBJ databases">
        <title>Comparative genomics of rhizobia nodulating Arachis hypogaea in China.</title>
        <authorList>
            <person name="Li Y."/>
        </authorList>
    </citation>
    <scope>NUCLEOTIDE SEQUENCE [LARGE SCALE GENOMIC DNA]</scope>
    <source>
        <strain evidence="4 5">CCBAU 51658</strain>
    </source>
</reference>
<dbReference type="Pfam" id="PF13449">
    <property type="entry name" value="Phytase-like"/>
    <property type="match status" value="1"/>
</dbReference>
<keyword evidence="1" id="KW-0732">Signal</keyword>
<dbReference type="RefSeq" id="WP_128963585.1">
    <property type="nucleotide sequence ID" value="NZ_BMHC01000011.1"/>
</dbReference>
<keyword evidence="5" id="KW-1185">Reference proteome</keyword>
<dbReference type="EMBL" id="CP030057">
    <property type="protein sequence ID" value="QOZ57841.1"/>
    <property type="molecule type" value="Genomic_DNA"/>
</dbReference>
<reference evidence="3" key="1">
    <citation type="journal article" date="2014" name="Int. J. Syst. Evol. Microbiol.">
        <title>Complete genome sequence of Corynebacterium casei LMG S-19264T (=DSM 44701T), isolated from a smear-ripened cheese.</title>
        <authorList>
            <consortium name="US DOE Joint Genome Institute (JGI-PGF)"/>
            <person name="Walter F."/>
            <person name="Albersmeier A."/>
            <person name="Kalinowski J."/>
            <person name="Ruckert C."/>
        </authorList>
    </citation>
    <scope>NUCLEOTIDE SEQUENCE</scope>
    <source>
        <strain evidence="3">CGMCC 1.15034</strain>
    </source>
</reference>
<reference evidence="3" key="3">
    <citation type="submission" date="2022-12" db="EMBL/GenBank/DDBJ databases">
        <authorList>
            <person name="Sun Q."/>
            <person name="Zhou Y."/>
        </authorList>
    </citation>
    <scope>NUCLEOTIDE SEQUENCE</scope>
    <source>
        <strain evidence="3">CGMCC 1.15034</strain>
    </source>
</reference>
<name>A0A410UZD5_9BRAD</name>
<evidence type="ECO:0000313" key="3">
    <source>
        <dbReference type="EMBL" id="GGI27956.1"/>
    </source>
</evidence>